<organism evidence="1 2">
    <name type="scientific">Hespellia stercorisuis DSM 15480</name>
    <dbReference type="NCBI Taxonomy" id="1121950"/>
    <lineage>
        <taxon>Bacteria</taxon>
        <taxon>Bacillati</taxon>
        <taxon>Bacillota</taxon>
        <taxon>Clostridia</taxon>
        <taxon>Lachnospirales</taxon>
        <taxon>Lachnospiraceae</taxon>
        <taxon>Hespellia</taxon>
    </lineage>
</organism>
<dbReference type="OrthoDB" id="1917176at2"/>
<evidence type="ECO:0000313" key="1">
    <source>
        <dbReference type="EMBL" id="SHJ36017.1"/>
    </source>
</evidence>
<protein>
    <recommendedName>
        <fullName evidence="3">F5/8 type C domain-containing protein</fullName>
    </recommendedName>
</protein>
<reference evidence="1 2" key="1">
    <citation type="submission" date="2016-11" db="EMBL/GenBank/DDBJ databases">
        <authorList>
            <person name="Jaros S."/>
            <person name="Januszkiewicz K."/>
            <person name="Wedrychowicz H."/>
        </authorList>
    </citation>
    <scope>NUCLEOTIDE SEQUENCE [LARGE SCALE GENOMIC DNA]</scope>
    <source>
        <strain evidence="1 2">DSM 15480</strain>
    </source>
</reference>
<keyword evidence="2" id="KW-1185">Reference proteome</keyword>
<accession>A0A1M6INM6</accession>
<dbReference type="AlphaFoldDB" id="A0A1M6INM6"/>
<dbReference type="STRING" id="1121950.SAMN02745243_00416"/>
<sequence length="510" mass="57284">MLIDASKYIWSKWQQPVFTDNDSWGEVSAASVHQVAGADYSPFRALDANGDTHWEGAEGVTDVQFLWIFAQPLKIYRIELVNKPTGNIHITKSVEVYADEEMTEPLLTGEFPQESKSRCDMEPVQPFSCDRIILKLTADAETGVKYVGLSEIRIVAEVGQEKTILLPFLNTAENMETISNGYNDDSTFSTEGLDGFMFNGIAANPLYISSNHWIGFGTGAEQLRILRRDGCSTAIYRQLGETTNGLQFLKIRFEGYTAYNNRVEATRLIFELFLLSNNDMFLNVIQTPTNAGYLGTSDLICGGTTIALNLADGSGAGTQVSFYHQDEGGRTWNIVYAMYEETDTYSFAYLLRQADAFYTYADRTLQEVSIENMTAAMFLKYGFEEIPPTEILTPIDNMQMYLWKAGGTEQLLKANVKAYPYPQVLEAVADMSHISILGIKMMTAEYSGDVTVSISVDNGQTYTEDMVLGEWLNTDVEELYNSLSEEKRLFLRFTLHDNAAISRFKITYIN</sequence>
<evidence type="ECO:0008006" key="3">
    <source>
        <dbReference type="Google" id="ProtNLM"/>
    </source>
</evidence>
<dbReference type="Proteomes" id="UP000184301">
    <property type="component" value="Unassembled WGS sequence"/>
</dbReference>
<name>A0A1M6INM6_9FIRM</name>
<proteinExistence type="predicted"/>
<gene>
    <name evidence="1" type="ORF">SAMN02745243_00416</name>
</gene>
<evidence type="ECO:0000313" key="2">
    <source>
        <dbReference type="Proteomes" id="UP000184301"/>
    </source>
</evidence>
<dbReference type="RefSeq" id="WP_073104373.1">
    <property type="nucleotide sequence ID" value="NZ_FQZY01000007.1"/>
</dbReference>
<dbReference type="EMBL" id="FQZY01000007">
    <property type="protein sequence ID" value="SHJ36017.1"/>
    <property type="molecule type" value="Genomic_DNA"/>
</dbReference>